<feature type="region of interest" description="Disordered" evidence="7">
    <location>
        <begin position="1049"/>
        <end position="1077"/>
    </location>
</feature>
<dbReference type="AlphaFoldDB" id="A0A9D3QGG6"/>
<keyword evidence="6" id="KW-0067">ATP-binding</keyword>
<dbReference type="Pfam" id="PF14484">
    <property type="entry name" value="FISNA"/>
    <property type="match status" value="1"/>
</dbReference>
<dbReference type="InterPro" id="IPR003879">
    <property type="entry name" value="Butyrophylin_SPRY"/>
</dbReference>
<proteinExistence type="predicted"/>
<dbReference type="PROSITE" id="PS50188">
    <property type="entry name" value="B302_SPRY"/>
    <property type="match status" value="1"/>
</dbReference>
<dbReference type="SMART" id="SM00589">
    <property type="entry name" value="PRY"/>
    <property type="match status" value="1"/>
</dbReference>
<dbReference type="GO" id="GO:0005524">
    <property type="term" value="F:ATP binding"/>
    <property type="evidence" value="ECO:0007669"/>
    <property type="project" value="UniProtKB-KW"/>
</dbReference>
<evidence type="ECO:0000313" key="11">
    <source>
        <dbReference type="Proteomes" id="UP001046870"/>
    </source>
</evidence>
<reference evidence="10" key="1">
    <citation type="submission" date="2021-01" db="EMBL/GenBank/DDBJ databases">
        <authorList>
            <person name="Zahm M."/>
            <person name="Roques C."/>
            <person name="Cabau C."/>
            <person name="Klopp C."/>
            <person name="Donnadieu C."/>
            <person name="Jouanno E."/>
            <person name="Lampietro C."/>
            <person name="Louis A."/>
            <person name="Herpin A."/>
            <person name="Echchiki A."/>
            <person name="Berthelot C."/>
            <person name="Parey E."/>
            <person name="Roest-Crollius H."/>
            <person name="Braasch I."/>
            <person name="Postlethwait J."/>
            <person name="Bobe J."/>
            <person name="Montfort J."/>
            <person name="Bouchez O."/>
            <person name="Begum T."/>
            <person name="Mejri S."/>
            <person name="Adams A."/>
            <person name="Chen W.-J."/>
            <person name="Guiguen Y."/>
        </authorList>
    </citation>
    <scope>NUCLEOTIDE SEQUENCE</scope>
    <source>
        <strain evidence="10">YG-15Mar2019-1</strain>
        <tissue evidence="10">Brain</tissue>
    </source>
</reference>
<dbReference type="SUPFAM" id="SSF49899">
    <property type="entry name" value="Concanavalin A-like lectins/glucanases"/>
    <property type="match status" value="1"/>
</dbReference>
<dbReference type="SUPFAM" id="SSF52047">
    <property type="entry name" value="RNI-like"/>
    <property type="match status" value="2"/>
</dbReference>
<dbReference type="InterPro" id="IPR013320">
    <property type="entry name" value="ConA-like_dom_sf"/>
</dbReference>
<dbReference type="CDD" id="cd00116">
    <property type="entry name" value="LRR_RI"/>
    <property type="match status" value="1"/>
</dbReference>
<dbReference type="Pfam" id="PF13516">
    <property type="entry name" value="LRR_6"/>
    <property type="match status" value="6"/>
</dbReference>
<dbReference type="Gene3D" id="2.60.120.920">
    <property type="match status" value="1"/>
</dbReference>
<dbReference type="InterPro" id="IPR041267">
    <property type="entry name" value="NLRP_HD2"/>
</dbReference>
<dbReference type="InterPro" id="IPR043136">
    <property type="entry name" value="B30.2/SPRY_sf"/>
</dbReference>
<organism evidence="10 11">
    <name type="scientific">Megalops atlanticus</name>
    <name type="common">Tarpon</name>
    <name type="synonym">Clupea gigantea</name>
    <dbReference type="NCBI Taxonomy" id="7932"/>
    <lineage>
        <taxon>Eukaryota</taxon>
        <taxon>Metazoa</taxon>
        <taxon>Chordata</taxon>
        <taxon>Craniata</taxon>
        <taxon>Vertebrata</taxon>
        <taxon>Euteleostomi</taxon>
        <taxon>Actinopterygii</taxon>
        <taxon>Neopterygii</taxon>
        <taxon>Teleostei</taxon>
        <taxon>Elopiformes</taxon>
        <taxon>Megalopidae</taxon>
        <taxon>Megalops</taxon>
    </lineage>
</organism>
<dbReference type="InterPro" id="IPR029495">
    <property type="entry name" value="NACHT-assoc"/>
</dbReference>
<feature type="domain" description="B30.2/SPRY" evidence="8">
    <location>
        <begin position="1020"/>
        <end position="1213"/>
    </location>
</feature>
<evidence type="ECO:0000256" key="2">
    <source>
        <dbReference type="ARBA" id="ARBA00022490"/>
    </source>
</evidence>
<dbReference type="SMART" id="SM00449">
    <property type="entry name" value="SPRY"/>
    <property type="match status" value="1"/>
</dbReference>
<dbReference type="InterPro" id="IPR027417">
    <property type="entry name" value="P-loop_NTPase"/>
</dbReference>
<dbReference type="PROSITE" id="PS50837">
    <property type="entry name" value="NACHT"/>
    <property type="match status" value="1"/>
</dbReference>
<evidence type="ECO:0000256" key="4">
    <source>
        <dbReference type="ARBA" id="ARBA00022737"/>
    </source>
</evidence>
<comment type="subcellular location">
    <subcellularLocation>
        <location evidence="1">Cytoplasm</location>
    </subcellularLocation>
</comment>
<dbReference type="InterPro" id="IPR032675">
    <property type="entry name" value="LRR_dom_sf"/>
</dbReference>
<gene>
    <name evidence="10" type="ORF">MATL_G00000760</name>
</gene>
<dbReference type="EMBL" id="JAFDVH010000001">
    <property type="protein sequence ID" value="KAG7491226.1"/>
    <property type="molecule type" value="Genomic_DNA"/>
</dbReference>
<dbReference type="Gene3D" id="3.40.50.300">
    <property type="entry name" value="P-loop containing nucleotide triphosphate hydrolases"/>
    <property type="match status" value="1"/>
</dbReference>
<evidence type="ECO:0000256" key="1">
    <source>
        <dbReference type="ARBA" id="ARBA00004496"/>
    </source>
</evidence>
<evidence type="ECO:0008006" key="12">
    <source>
        <dbReference type="Google" id="ProtNLM"/>
    </source>
</evidence>
<dbReference type="PANTHER" id="PTHR24106">
    <property type="entry name" value="NACHT, LRR AND CARD DOMAINS-CONTAINING"/>
    <property type="match status" value="1"/>
</dbReference>
<dbReference type="GO" id="GO:0005737">
    <property type="term" value="C:cytoplasm"/>
    <property type="evidence" value="ECO:0007669"/>
    <property type="project" value="UniProtKB-SubCell"/>
</dbReference>
<feature type="compositionally biased region" description="Polar residues" evidence="7">
    <location>
        <begin position="24"/>
        <end position="43"/>
    </location>
</feature>
<comment type="caution">
    <text evidence="10">The sequence shown here is derived from an EMBL/GenBank/DDBJ whole genome shotgun (WGS) entry which is preliminary data.</text>
</comment>
<dbReference type="Pfam" id="PF17776">
    <property type="entry name" value="NLRC4_HD2"/>
    <property type="match status" value="1"/>
</dbReference>
<accession>A0A9D3QGG6</accession>
<sequence length="1213" mass="134779">MSAKEEDEERGVTSLHAAMEPENKSVTAQRAVSPVPSCQSVKSDGSMEHPLYFAGGEPAPPLSELSELQSSSAVCEQMSQQRLCQQSMIVDASPLCSNDQNLEAENKEVQEKLKSSLKKTFEQILEGVATSGKHTFLNNIYTELYIIEGDSERVNNEHEVWQIETASRTQTTQDTAINCNDIFKLLPGQEKPIRTVLTKGIAGIGKTVSVQKFILDWAEGKANQDIRFMFVLPFRELNLINDEQYSLLGLLHVFHPETRGFENINSDADKVLFIFDGLDESRFPFNFQQNEMLSDVTKTSSVDELLTNLIKGNLLPSALLWITSRPAAASQIPPEYVHRLTEIQGFNDSQKEEYFRKRFNDENQASRIISHMKSCRSLYIMCHLPVFCWISATVLERLLGEADCGEIPKTLTGMYTHFLLIQSNIKNQKYQGRNETDPQKLLALDKDMILKLGQLAVQHLENGTLMFYEEDLRKCGIDVTEASVYSGVCTEIFKEESVLYQKKVYCFVHLSIQEYLAALSVFHSYASKNVKALKSIFGQKSEVTELSLDDLHERAVQKALESKNGHRDLFLRFLLGLSLDSNQNLLKGILTQTRSNSESIKKTVKYIKSLERKGPSPERCINLLHCLAELNDDSLMKEVQKYLSSGSRSGEWISPVHCSALAYMLLMSEEVLDEFDLRKYRTSDEGRRRLVPAVRCCRKALLGNCNLTEESFEIVASALQSATSPLTELDLSKNKLPESGGRLLSAALMSPNCKLQTLDLSYCNLGESGGKLLSAALMSPNCKLQTLDLSYCNLGESGGKLLCDALMSPNCKLQTLDLSYCNLGESGGKLLSAALMSPNCKLQTLRLGNCNLTEESFEIVASALQSATSPLRELDLSNNNLGESGVKLLSAALMSPNCKLQTLRLRQCNLTESCCDDLALVLRSHHSELRELELRDNDLQDSGVRALSAGLEDPHCKLQRLGLSGCLVTERGCASLASALRSNPSHLRELDLSYNHLGDSGVRALSAGVEDPSFKLETLLVDHGGEIMLRPGLRKYGCQLTLDPNTAHRELSLSEGDRKVTATPRREQPDPDHPERFDSVQQVLCREGLSGTRCYWEAECSGGALIAVAYKGISRKGRDSDSEFGHNDQSWSLYCSDVGFSALHNNNSTLIPAPSSRSRRVGVYLDWPAGTLSFYSVSSDTLTHLHTFHTTFTQPLYPGFEVYNASVSLCMLG</sequence>
<keyword evidence="11" id="KW-1185">Reference proteome</keyword>
<feature type="region of interest" description="Disordered" evidence="7">
    <location>
        <begin position="1"/>
        <end position="43"/>
    </location>
</feature>
<dbReference type="Gene3D" id="3.80.10.10">
    <property type="entry name" value="Ribonuclease Inhibitor"/>
    <property type="match status" value="2"/>
</dbReference>
<evidence type="ECO:0000259" key="9">
    <source>
        <dbReference type="PROSITE" id="PS50837"/>
    </source>
</evidence>
<keyword evidence="3" id="KW-0433">Leucine-rich repeat</keyword>
<evidence type="ECO:0000259" key="8">
    <source>
        <dbReference type="PROSITE" id="PS50188"/>
    </source>
</evidence>
<dbReference type="Pfam" id="PF00622">
    <property type="entry name" value="SPRY"/>
    <property type="match status" value="1"/>
</dbReference>
<keyword evidence="5" id="KW-0547">Nucleotide-binding</keyword>
<dbReference type="InterPro" id="IPR003877">
    <property type="entry name" value="SPRY_dom"/>
</dbReference>
<keyword evidence="2" id="KW-0963">Cytoplasm</keyword>
<dbReference type="CDD" id="cd16040">
    <property type="entry name" value="SPRY_PRY_SNTX"/>
    <property type="match status" value="1"/>
</dbReference>
<dbReference type="InterPro" id="IPR051261">
    <property type="entry name" value="NLR"/>
</dbReference>
<dbReference type="InterPro" id="IPR001870">
    <property type="entry name" value="B30.2/SPRY"/>
</dbReference>
<dbReference type="SMART" id="SM01288">
    <property type="entry name" value="FISNA"/>
    <property type="match status" value="1"/>
</dbReference>
<dbReference type="SMART" id="SM00368">
    <property type="entry name" value="LRR_RI"/>
    <property type="match status" value="10"/>
</dbReference>
<evidence type="ECO:0000313" key="10">
    <source>
        <dbReference type="EMBL" id="KAG7491226.1"/>
    </source>
</evidence>
<dbReference type="FunFam" id="2.60.120.920:FF:000037">
    <property type="entry name" value="Si:dkey-191j3.2"/>
    <property type="match status" value="1"/>
</dbReference>
<dbReference type="OrthoDB" id="120976at2759"/>
<dbReference type="InterPro" id="IPR041075">
    <property type="entry name" value="NOD1/2_WH"/>
</dbReference>
<keyword evidence="4" id="KW-0677">Repeat</keyword>
<evidence type="ECO:0000256" key="5">
    <source>
        <dbReference type="ARBA" id="ARBA00022741"/>
    </source>
</evidence>
<dbReference type="InterPro" id="IPR001611">
    <property type="entry name" value="Leu-rich_rpt"/>
</dbReference>
<evidence type="ECO:0000256" key="6">
    <source>
        <dbReference type="ARBA" id="ARBA00022840"/>
    </source>
</evidence>
<evidence type="ECO:0000256" key="3">
    <source>
        <dbReference type="ARBA" id="ARBA00022614"/>
    </source>
</evidence>
<dbReference type="FunFam" id="3.40.50.300:FF:000210">
    <property type="entry name" value="Si:dkey-16p6.1"/>
    <property type="match status" value="1"/>
</dbReference>
<protein>
    <recommendedName>
        <fullName evidence="12">NACHT, LRR and PYD domains-containing protein 12-like</fullName>
    </recommendedName>
</protein>
<dbReference type="InterPro" id="IPR006574">
    <property type="entry name" value="PRY"/>
</dbReference>
<dbReference type="Proteomes" id="UP001046870">
    <property type="component" value="Chromosome 1"/>
</dbReference>
<evidence type="ECO:0000256" key="7">
    <source>
        <dbReference type="SAM" id="MobiDB-lite"/>
    </source>
</evidence>
<dbReference type="Pfam" id="PF13765">
    <property type="entry name" value="PRY"/>
    <property type="match status" value="1"/>
</dbReference>
<dbReference type="Pfam" id="PF05729">
    <property type="entry name" value="NACHT"/>
    <property type="match status" value="1"/>
</dbReference>
<feature type="domain" description="NACHT" evidence="9">
    <location>
        <begin position="194"/>
        <end position="328"/>
    </location>
</feature>
<dbReference type="PRINTS" id="PR01407">
    <property type="entry name" value="BUTYPHLNCDUF"/>
</dbReference>
<dbReference type="Pfam" id="PF17779">
    <property type="entry name" value="WHD_NOD2"/>
    <property type="match status" value="1"/>
</dbReference>
<name>A0A9D3QGG6_MEGAT</name>
<dbReference type="InterPro" id="IPR007111">
    <property type="entry name" value="NACHT_NTPase"/>
</dbReference>